<dbReference type="InterPro" id="IPR005174">
    <property type="entry name" value="KIB1-4_b-propeller"/>
</dbReference>
<dbReference type="Pfam" id="PF03478">
    <property type="entry name" value="Beta-prop_KIB1-4"/>
    <property type="match status" value="1"/>
</dbReference>
<dbReference type="Gene3D" id="1.20.1280.50">
    <property type="match status" value="1"/>
</dbReference>
<dbReference type="OrthoDB" id="642536at2759"/>
<dbReference type="InterPro" id="IPR050942">
    <property type="entry name" value="F-box_BR-signaling"/>
</dbReference>
<sequence length="251" mass="28814">MERDWSSLPDDLLRLICPKLVVFEDHVAFSSMCSSWRSLALLYRCHRPQPGLLPRETTYSFIKLQLGLQRVLPALPIRQLWKLHVPLEYSCCGSDGQGWFALANQLSSKNSSDINLHLFNPFSQKKFCLPLLSTLPNDCVERNVKKVVLSSSPTKASPSNSLVFLIYYGSLEKRRYTVCDSKVAFCRLGDESWTPIVSYHRPYSYIDAVYHKGKLYALHRQGVDIYQIDNFKRWISLSPPIPSWEAVPKSI</sequence>
<feature type="domain" description="KIB1-4 beta-propeller" evidence="1">
    <location>
        <begin position="79"/>
        <end position="229"/>
    </location>
</feature>
<dbReference type="EMBL" id="JACGCM010000132">
    <property type="protein sequence ID" value="KAF6175984.1"/>
    <property type="molecule type" value="Genomic_DNA"/>
</dbReference>
<evidence type="ECO:0000313" key="2">
    <source>
        <dbReference type="EMBL" id="KAF6175984.1"/>
    </source>
</evidence>
<name>A0A7J7PA11_9MAGN</name>
<keyword evidence="3" id="KW-1185">Reference proteome</keyword>
<accession>A0A7J7PA11</accession>
<comment type="caution">
    <text evidence="2">The sequence shown here is derived from an EMBL/GenBank/DDBJ whole genome shotgun (WGS) entry which is preliminary data.</text>
</comment>
<evidence type="ECO:0000313" key="3">
    <source>
        <dbReference type="Proteomes" id="UP000541444"/>
    </source>
</evidence>
<evidence type="ECO:0000259" key="1">
    <source>
        <dbReference type="Pfam" id="PF03478"/>
    </source>
</evidence>
<organism evidence="2 3">
    <name type="scientific">Kingdonia uniflora</name>
    <dbReference type="NCBI Taxonomy" id="39325"/>
    <lineage>
        <taxon>Eukaryota</taxon>
        <taxon>Viridiplantae</taxon>
        <taxon>Streptophyta</taxon>
        <taxon>Embryophyta</taxon>
        <taxon>Tracheophyta</taxon>
        <taxon>Spermatophyta</taxon>
        <taxon>Magnoliopsida</taxon>
        <taxon>Ranunculales</taxon>
        <taxon>Circaeasteraceae</taxon>
        <taxon>Kingdonia</taxon>
    </lineage>
</organism>
<gene>
    <name evidence="2" type="ORF">GIB67_038113</name>
</gene>
<dbReference type="PANTHER" id="PTHR44259:SF113">
    <property type="entry name" value="OS06G0659700 PROTEIN"/>
    <property type="match status" value="1"/>
</dbReference>
<protein>
    <recommendedName>
        <fullName evidence="1">KIB1-4 beta-propeller domain-containing protein</fullName>
    </recommendedName>
</protein>
<dbReference type="Proteomes" id="UP000541444">
    <property type="component" value="Unassembled WGS sequence"/>
</dbReference>
<dbReference type="AlphaFoldDB" id="A0A7J7PA11"/>
<reference evidence="2 3" key="1">
    <citation type="journal article" date="2020" name="IScience">
        <title>Genome Sequencing of the Endangered Kingdonia uniflora (Circaeasteraceae, Ranunculales) Reveals Potential Mechanisms of Evolutionary Specialization.</title>
        <authorList>
            <person name="Sun Y."/>
            <person name="Deng T."/>
            <person name="Zhang A."/>
            <person name="Moore M.J."/>
            <person name="Landis J.B."/>
            <person name="Lin N."/>
            <person name="Zhang H."/>
            <person name="Zhang X."/>
            <person name="Huang J."/>
            <person name="Zhang X."/>
            <person name="Sun H."/>
            <person name="Wang H."/>
        </authorList>
    </citation>
    <scope>NUCLEOTIDE SEQUENCE [LARGE SCALE GENOMIC DNA]</scope>
    <source>
        <strain evidence="2">TB1705</strain>
        <tissue evidence="2">Leaf</tissue>
    </source>
</reference>
<proteinExistence type="predicted"/>
<dbReference type="PANTHER" id="PTHR44259">
    <property type="entry name" value="OS07G0183000 PROTEIN-RELATED"/>
    <property type="match status" value="1"/>
</dbReference>